<evidence type="ECO:0000313" key="5">
    <source>
        <dbReference type="Proteomes" id="UP000282832"/>
    </source>
</evidence>
<dbReference type="RefSeq" id="WP_127803970.1">
    <property type="nucleotide sequence ID" value="NZ_SACY01000003.1"/>
</dbReference>
<comment type="similarity">
    <text evidence="3">Belongs to the glycosyl hydrolase 130 family.</text>
</comment>
<evidence type="ECO:0000256" key="3">
    <source>
        <dbReference type="ARBA" id="ARBA00024356"/>
    </source>
</evidence>
<proteinExistence type="inferred from homology"/>
<protein>
    <submittedName>
        <fullName evidence="4">Glycosidase</fullName>
    </submittedName>
</protein>
<dbReference type="OrthoDB" id="2534034at2"/>
<name>A0A437PRI7_9BACT</name>
<dbReference type="GO" id="GO:0016798">
    <property type="term" value="F:hydrolase activity, acting on glycosyl bonds"/>
    <property type="evidence" value="ECO:0007669"/>
    <property type="project" value="UniProtKB-KW"/>
</dbReference>
<reference evidence="4 5" key="1">
    <citation type="submission" date="2019-01" db="EMBL/GenBank/DDBJ databases">
        <authorList>
            <person name="Chen W.-M."/>
        </authorList>
    </citation>
    <scope>NUCLEOTIDE SEQUENCE [LARGE SCALE GENOMIC DNA]</scope>
    <source>
        <strain evidence="4 5">FSY-15</strain>
    </source>
</reference>
<keyword evidence="5" id="KW-1185">Reference proteome</keyword>
<evidence type="ECO:0000256" key="2">
    <source>
        <dbReference type="ARBA" id="ARBA00022679"/>
    </source>
</evidence>
<keyword evidence="4" id="KW-0378">Hydrolase</keyword>
<comment type="caution">
    <text evidence="4">The sequence shown here is derived from an EMBL/GenBank/DDBJ whole genome shotgun (WGS) entry which is preliminary data.</text>
</comment>
<dbReference type="Proteomes" id="UP000282832">
    <property type="component" value="Unassembled WGS sequence"/>
</dbReference>
<keyword evidence="2" id="KW-0808">Transferase</keyword>
<accession>A0A437PRI7</accession>
<keyword evidence="4" id="KW-0326">Glycosidase</keyword>
<dbReference type="SUPFAM" id="SSF75005">
    <property type="entry name" value="Arabinanase/levansucrase/invertase"/>
    <property type="match status" value="1"/>
</dbReference>
<evidence type="ECO:0000313" key="4">
    <source>
        <dbReference type="EMBL" id="RVU24859.1"/>
    </source>
</evidence>
<organism evidence="4 5">
    <name type="scientific">Sandaracinomonas limnophila</name>
    <dbReference type="NCBI Taxonomy" id="1862386"/>
    <lineage>
        <taxon>Bacteria</taxon>
        <taxon>Pseudomonadati</taxon>
        <taxon>Bacteroidota</taxon>
        <taxon>Cytophagia</taxon>
        <taxon>Cytophagales</taxon>
        <taxon>Flectobacillaceae</taxon>
        <taxon>Sandaracinomonas</taxon>
    </lineage>
</organism>
<sequence>MIQIRKNRLFVLVFTFLCTINFLFAQNWQLNNFKKQDNQNPILSPSLSQEFLCPVSGKKVFWEARNVLNPCVVLVSKVSKVSKVESKVFCLLYRAQDSTGMSRIGLATSSDGIHFKKNPKPILFPDKDEFLKYEQKGGIEDPRIVQTEDGGYFLTYTSYDGKTARLCGAFSKDLLTWTKIGPLFKSEKYINLWSKSGALVVENIGTSMISKKINGFYWMYFGDTNLFLAKSTDLKNWEICEDEENKERIAVLGPRKGYFDSRLVEPGPYALLTQQGILMLYNGSNSLNFGTSQFPKFTYSAGQALFSSKEPYKLLKRTDNPFIWPNKDYEKVGEVNEVCFIEGLAHVGKKWYLYYGTADSKIAVAIKDK</sequence>
<dbReference type="PIRSF" id="PIRSF016202">
    <property type="entry name" value="PH1107"/>
    <property type="match status" value="1"/>
</dbReference>
<evidence type="ECO:0000256" key="1">
    <source>
        <dbReference type="ARBA" id="ARBA00022676"/>
    </source>
</evidence>
<dbReference type="Pfam" id="PF04041">
    <property type="entry name" value="Glyco_hydro_130"/>
    <property type="match status" value="1"/>
</dbReference>
<dbReference type="EMBL" id="SACY01000003">
    <property type="protein sequence ID" value="RVU24859.1"/>
    <property type="molecule type" value="Genomic_DNA"/>
</dbReference>
<dbReference type="AlphaFoldDB" id="A0A437PRI7"/>
<keyword evidence="1" id="KW-0328">Glycosyltransferase</keyword>
<dbReference type="CDD" id="cd18610">
    <property type="entry name" value="GH130_BT3780-like"/>
    <property type="match status" value="1"/>
</dbReference>
<dbReference type="InterPro" id="IPR007184">
    <property type="entry name" value="Mannoside_phosphorylase"/>
</dbReference>
<dbReference type="Gene3D" id="2.115.10.20">
    <property type="entry name" value="Glycosyl hydrolase domain, family 43"/>
    <property type="match status" value="1"/>
</dbReference>
<dbReference type="GO" id="GO:0016757">
    <property type="term" value="F:glycosyltransferase activity"/>
    <property type="evidence" value="ECO:0007669"/>
    <property type="project" value="UniProtKB-KW"/>
</dbReference>
<dbReference type="PANTHER" id="PTHR34106:SF5">
    <property type="entry name" value="GLYCOSIDASE"/>
    <property type="match status" value="1"/>
</dbReference>
<gene>
    <name evidence="4" type="ORF">EOJ36_07580</name>
</gene>
<dbReference type="PANTHER" id="PTHR34106">
    <property type="entry name" value="GLYCOSIDASE"/>
    <property type="match status" value="1"/>
</dbReference>
<dbReference type="InterPro" id="IPR023296">
    <property type="entry name" value="Glyco_hydro_beta-prop_sf"/>
</dbReference>